<dbReference type="EMBL" id="RDBE01000010">
    <property type="protein sequence ID" value="RLV47976.1"/>
    <property type="molecule type" value="Genomic_DNA"/>
</dbReference>
<accession>A0A3L8NXN1</accession>
<gene>
    <name evidence="1" type="ORF">D9V37_17900</name>
</gene>
<dbReference type="RefSeq" id="WP_121807482.1">
    <property type="nucleotide sequence ID" value="NZ_RDBE01000010.1"/>
</dbReference>
<dbReference type="Proteomes" id="UP000281708">
    <property type="component" value="Unassembled WGS sequence"/>
</dbReference>
<dbReference type="InterPro" id="IPR023869">
    <property type="entry name" value="tRNA_Adeno_NH3ase_assoc_put"/>
</dbReference>
<sequence>MPSGTAVAEEIDLAVAAYRDGGEWRAEDIPLAALESLDDVARHLRRMPGDSAVALLSVDEDFFILLRPTAADYRVLLSDATAATEFEIARSVVDHLRIPVEDDAETEPAGDLALLTDLGMSAVELGLVVDDDDLYPDEQLSDIATRLGFGEAFDDLAGLTTA</sequence>
<evidence type="ECO:0000313" key="2">
    <source>
        <dbReference type="Proteomes" id="UP000281708"/>
    </source>
</evidence>
<protein>
    <recommendedName>
        <fullName evidence="3">tRNA adenosine deaminase</fullName>
    </recommendedName>
</protein>
<organism evidence="1 2">
    <name type="scientific">Nocardioides mangrovicus</name>
    <dbReference type="NCBI Taxonomy" id="2478913"/>
    <lineage>
        <taxon>Bacteria</taxon>
        <taxon>Bacillati</taxon>
        <taxon>Actinomycetota</taxon>
        <taxon>Actinomycetes</taxon>
        <taxon>Propionibacteriales</taxon>
        <taxon>Nocardioidaceae</taxon>
        <taxon>Nocardioides</taxon>
    </lineage>
</organism>
<dbReference type="NCBIfam" id="TIGR03941">
    <property type="entry name" value="tRNA_deam_assoc"/>
    <property type="match status" value="1"/>
</dbReference>
<proteinExistence type="predicted"/>
<comment type="caution">
    <text evidence="1">The sequence shown here is derived from an EMBL/GenBank/DDBJ whole genome shotgun (WGS) entry which is preliminary data.</text>
</comment>
<reference evidence="1 2" key="1">
    <citation type="submission" date="2018-10" db="EMBL/GenBank/DDBJ databases">
        <title>Marmoricola sp. 4Q3S-7 whole genome shotgun sequence.</title>
        <authorList>
            <person name="Li F."/>
        </authorList>
    </citation>
    <scope>NUCLEOTIDE SEQUENCE [LARGE SCALE GENOMIC DNA]</scope>
    <source>
        <strain evidence="1 2">4Q3S-7</strain>
    </source>
</reference>
<dbReference type="OrthoDB" id="5189541at2"/>
<evidence type="ECO:0000313" key="1">
    <source>
        <dbReference type="EMBL" id="RLV47976.1"/>
    </source>
</evidence>
<dbReference type="AlphaFoldDB" id="A0A3L8NXN1"/>
<evidence type="ECO:0008006" key="3">
    <source>
        <dbReference type="Google" id="ProtNLM"/>
    </source>
</evidence>
<keyword evidence="2" id="KW-1185">Reference proteome</keyword>
<name>A0A3L8NXN1_9ACTN</name>